<name>A0ABP7TLP3_9FLAO</name>
<dbReference type="InterPro" id="IPR036116">
    <property type="entry name" value="FN3_sf"/>
</dbReference>
<dbReference type="Pfam" id="PF20009">
    <property type="entry name" value="GEVED"/>
    <property type="match status" value="1"/>
</dbReference>
<dbReference type="InterPro" id="IPR013783">
    <property type="entry name" value="Ig-like_fold"/>
</dbReference>
<dbReference type="RefSeq" id="WP_324690578.1">
    <property type="nucleotide sequence ID" value="NZ_BAABCR010000013.1"/>
</dbReference>
<dbReference type="Gene3D" id="2.60.40.10">
    <property type="entry name" value="Immunoglobulins"/>
    <property type="match status" value="2"/>
</dbReference>
<keyword evidence="1 2" id="KW-0732">Signal</keyword>
<dbReference type="Gene3D" id="2.60.120.380">
    <property type="match status" value="1"/>
</dbReference>
<dbReference type="InterPro" id="IPR045474">
    <property type="entry name" value="GEVED"/>
</dbReference>
<dbReference type="NCBIfam" id="TIGR04183">
    <property type="entry name" value="Por_Secre_tail"/>
    <property type="match status" value="1"/>
</dbReference>
<dbReference type="Pfam" id="PF23759">
    <property type="entry name" value="GBD_T9SS_assoc"/>
    <property type="match status" value="1"/>
</dbReference>
<dbReference type="InterPro" id="IPR026444">
    <property type="entry name" value="Secre_tail"/>
</dbReference>
<keyword evidence="5" id="KW-1185">Reference proteome</keyword>
<feature type="signal peptide" evidence="2">
    <location>
        <begin position="1"/>
        <end position="18"/>
    </location>
</feature>
<dbReference type="SUPFAM" id="SSF49265">
    <property type="entry name" value="Fibronectin type III"/>
    <property type="match status" value="1"/>
</dbReference>
<evidence type="ECO:0000259" key="3">
    <source>
        <dbReference type="PROSITE" id="PS50853"/>
    </source>
</evidence>
<sequence>MKKITLLLMSFISFAAFGQFPAPYCGPMTFTSNVEPITLVNFAGINNTSSATVGQNDGTTIIAHEDYTALTGNVLAGSTYPITLKGNTDGNFTTRLRVFVDWNADNDFDDAGESYDIGNIVNSTGEDAIELVGSITVPANASAGSKRMRVVKRFNAFGTACQTGAGYGQAEDYTLSVSLPACAVPTAGVATVTSSTTADLSWTSGGAANAEVKIQPAGTGVPATANDTGVNVSGNTYAATALSPMTAYEFYVRDECSSGTSFSTWAGPFTFNTTIAPGCASNLVPVNGSTTVSPGTVTFSWDAPTTGDPATSYDLYYGLTAGNATILVGNFTTTSTPINITGYNTTFYWKVVPKNAGGSAVGCAESSFTTIAPPGYCLTSPNGQWPGGTAGYTPGTCDGLTENTITTAGYAGEYSLVNVVSGETYTFKSSFATDLITISADGGATAAAFGTTPVTWVSTLTGQVRFYTHADTDCTDNTDNRTRILICGVPSTDSPDYVSLQWPPTATITQGGTVTVYGQVYEGGLTDVAPNIDGQAPGINAWVGYSTTNTNPNTWTTWVAATHNANSIGNNDEYEANIGATLAPGTYYYATRFNLNNGAYVYGGINQSSPNNGNFWDGTTFVNGILTVTPPPAPANDECSSATALTVGGTYSAQLTNGTTIGATDSTQAAPATCFGFDGGDVWYSVVVPASGSLTIETGDSTTGATGLDTVITIYSGDCAVLTQVDCDDDGASTGGYSFKSLTNLTPGATLYIRVYEYNNDNTGGFGISAYDASLSNGSFDNANFTYYPNPVKNVLNLSYNQEITSVEVFNMVGQKVSSNNLDATLGQVDMSQLPNGVYLVKVATANNQSKTIRVIKE</sequence>
<dbReference type="InterPro" id="IPR056600">
    <property type="entry name" value="GBD_T9SS_assoc"/>
</dbReference>
<protein>
    <recommendedName>
        <fullName evidence="3">Fibronectin type-III domain-containing protein</fullName>
    </recommendedName>
</protein>
<dbReference type="Pfam" id="PF18962">
    <property type="entry name" value="Por_Secre_tail"/>
    <property type="match status" value="1"/>
</dbReference>
<dbReference type="InterPro" id="IPR003961">
    <property type="entry name" value="FN3_dom"/>
</dbReference>
<dbReference type="PROSITE" id="PS50853">
    <property type="entry name" value="FN3"/>
    <property type="match status" value="1"/>
</dbReference>
<accession>A0ABP7TLP3</accession>
<evidence type="ECO:0000313" key="5">
    <source>
        <dbReference type="Proteomes" id="UP001500968"/>
    </source>
</evidence>
<organism evidence="4 5">
    <name type="scientific">Flavobacterium cheonhonense</name>
    <dbReference type="NCBI Taxonomy" id="706185"/>
    <lineage>
        <taxon>Bacteria</taxon>
        <taxon>Pseudomonadati</taxon>
        <taxon>Bacteroidota</taxon>
        <taxon>Flavobacteriia</taxon>
        <taxon>Flavobacteriales</taxon>
        <taxon>Flavobacteriaceae</taxon>
        <taxon>Flavobacterium</taxon>
    </lineage>
</organism>
<dbReference type="EMBL" id="BAABCR010000013">
    <property type="protein sequence ID" value="GAA4028168.1"/>
    <property type="molecule type" value="Genomic_DNA"/>
</dbReference>
<proteinExistence type="predicted"/>
<gene>
    <name evidence="4" type="ORF">GCM10022386_09730</name>
</gene>
<comment type="caution">
    <text evidence="4">The sequence shown here is derived from an EMBL/GenBank/DDBJ whole genome shotgun (WGS) entry which is preliminary data.</text>
</comment>
<feature type="chain" id="PRO_5046847927" description="Fibronectin type-III domain-containing protein" evidence="2">
    <location>
        <begin position="19"/>
        <end position="858"/>
    </location>
</feature>
<evidence type="ECO:0000256" key="2">
    <source>
        <dbReference type="SAM" id="SignalP"/>
    </source>
</evidence>
<feature type="domain" description="Fibronectin type-III" evidence="3">
    <location>
        <begin position="184"/>
        <end position="276"/>
    </location>
</feature>
<evidence type="ECO:0000256" key="1">
    <source>
        <dbReference type="ARBA" id="ARBA00022729"/>
    </source>
</evidence>
<evidence type="ECO:0000313" key="4">
    <source>
        <dbReference type="EMBL" id="GAA4028168.1"/>
    </source>
</evidence>
<reference evidence="5" key="1">
    <citation type="journal article" date="2019" name="Int. J. Syst. Evol. Microbiol.">
        <title>The Global Catalogue of Microorganisms (GCM) 10K type strain sequencing project: providing services to taxonomists for standard genome sequencing and annotation.</title>
        <authorList>
            <consortium name="The Broad Institute Genomics Platform"/>
            <consortium name="The Broad Institute Genome Sequencing Center for Infectious Disease"/>
            <person name="Wu L."/>
            <person name="Ma J."/>
        </authorList>
    </citation>
    <scope>NUCLEOTIDE SEQUENCE [LARGE SCALE GENOMIC DNA]</scope>
    <source>
        <strain evidence="5">JCM 17064</strain>
    </source>
</reference>
<dbReference type="Proteomes" id="UP001500968">
    <property type="component" value="Unassembled WGS sequence"/>
</dbReference>